<feature type="transmembrane region" description="Helical" evidence="1">
    <location>
        <begin position="7"/>
        <end position="25"/>
    </location>
</feature>
<gene>
    <name evidence="2" type="ORF">IDH45_22775</name>
</gene>
<comment type="caution">
    <text evidence="2">The sequence shown here is derived from an EMBL/GenBank/DDBJ whole genome shotgun (WGS) entry which is preliminary data.</text>
</comment>
<keyword evidence="1" id="KW-0472">Membrane</keyword>
<dbReference type="Proteomes" id="UP000639396">
    <property type="component" value="Unassembled WGS sequence"/>
</dbReference>
<protein>
    <submittedName>
        <fullName evidence="2">Uncharacterized protein</fullName>
    </submittedName>
</protein>
<keyword evidence="1" id="KW-0812">Transmembrane</keyword>
<organism evidence="2 3">
    <name type="scientific">Paenibacillus oceani</name>
    <dbReference type="NCBI Taxonomy" id="2772510"/>
    <lineage>
        <taxon>Bacteria</taxon>
        <taxon>Bacillati</taxon>
        <taxon>Bacillota</taxon>
        <taxon>Bacilli</taxon>
        <taxon>Bacillales</taxon>
        <taxon>Paenibacillaceae</taxon>
        <taxon>Paenibacillus</taxon>
    </lineage>
</organism>
<proteinExistence type="predicted"/>
<sequence>MNKIWKMILIIVINMSLMIMLVVTVKDEIKKHIDVKEAEETDVLTLLHNDNQVLYEKSTLKQEYIADSKIDAGKIVTNNSVLSSFDTINPVSEHVFLASGWIYADEDVLIDSVIFVDSSDNIVGAANYGFDRPGLSQALQKANADKSGWKGYIYLKEQTTTTIRAYGKIKNTNELILIKSEKQIEMKGNIVVKEAEETDVLTLLHNDNQVLYEKSTLKQEYKANSKINAEKIVTNTLSSFDSIIPVSEYVFLATGWIYAGEDVLIDSVIFVDSSDNIVGAANYGYDRPGLSQALQKTNADKSGWQGYIYLKEKTTTTIRAYGRIKNTNELVLINSEKQIEFP</sequence>
<evidence type="ECO:0000313" key="2">
    <source>
        <dbReference type="EMBL" id="MBD2864810.1"/>
    </source>
</evidence>
<dbReference type="EMBL" id="JACXJA010000034">
    <property type="protein sequence ID" value="MBD2864810.1"/>
    <property type="molecule type" value="Genomic_DNA"/>
</dbReference>
<name>A0A927CBW1_9BACL</name>
<reference evidence="2" key="1">
    <citation type="submission" date="2020-09" db="EMBL/GenBank/DDBJ databases">
        <title>A novel bacterium of genus Paenibacillus, isolated from South China Sea.</title>
        <authorList>
            <person name="Huang H."/>
            <person name="Mo K."/>
            <person name="Hu Y."/>
        </authorList>
    </citation>
    <scope>NUCLEOTIDE SEQUENCE</scope>
    <source>
        <strain evidence="2">IB182363</strain>
    </source>
</reference>
<evidence type="ECO:0000313" key="3">
    <source>
        <dbReference type="Proteomes" id="UP000639396"/>
    </source>
</evidence>
<dbReference type="RefSeq" id="WP_190930435.1">
    <property type="nucleotide sequence ID" value="NZ_JACXJA010000034.1"/>
</dbReference>
<keyword evidence="3" id="KW-1185">Reference proteome</keyword>
<evidence type="ECO:0000256" key="1">
    <source>
        <dbReference type="SAM" id="Phobius"/>
    </source>
</evidence>
<accession>A0A927CBW1</accession>
<keyword evidence="1" id="KW-1133">Transmembrane helix</keyword>
<dbReference type="AlphaFoldDB" id="A0A927CBW1"/>